<evidence type="ECO:0000256" key="1">
    <source>
        <dbReference type="ARBA" id="ARBA00005953"/>
    </source>
</evidence>
<gene>
    <name evidence="3" type="ORF">AJE_11489</name>
</gene>
<evidence type="ECO:0000256" key="2">
    <source>
        <dbReference type="ARBA" id="ARBA00022801"/>
    </source>
</evidence>
<dbReference type="InterPro" id="IPR006684">
    <property type="entry name" value="YbgC/YbaW"/>
</dbReference>
<keyword evidence="4" id="KW-1185">Reference proteome</keyword>
<dbReference type="AlphaFoldDB" id="H3ZG01"/>
<reference evidence="3 4" key="1">
    <citation type="journal article" date="2012" name="J. Bacteriol.">
        <title>Genome Sequence of Extracellular-Protease-Producing Alishewanella jeotgali Isolated from Traditional Korean Fermented Seafood.</title>
        <authorList>
            <person name="Jung J."/>
            <person name="Chun J."/>
            <person name="Park W."/>
        </authorList>
    </citation>
    <scope>NUCLEOTIDE SEQUENCE [LARGE SCALE GENOMIC DNA]</scope>
    <source>
        <strain evidence="3 4">KCTC 22429</strain>
    </source>
</reference>
<name>H3ZG01_9ALTE</name>
<dbReference type="CDD" id="cd00586">
    <property type="entry name" value="4HBT"/>
    <property type="match status" value="1"/>
</dbReference>
<dbReference type="SUPFAM" id="SSF54637">
    <property type="entry name" value="Thioesterase/thiol ester dehydrase-isomerase"/>
    <property type="match status" value="1"/>
</dbReference>
<dbReference type="InterPro" id="IPR050563">
    <property type="entry name" value="4-hydroxybenzoyl-CoA_TE"/>
</dbReference>
<dbReference type="PANTHER" id="PTHR31793">
    <property type="entry name" value="4-HYDROXYBENZOYL-COA THIOESTERASE FAMILY MEMBER"/>
    <property type="match status" value="1"/>
</dbReference>
<dbReference type="PATRIC" id="fig|1129374.4.peg.2281"/>
<dbReference type="EMBL" id="AHTH01000038">
    <property type="protein sequence ID" value="EHR40509.1"/>
    <property type="molecule type" value="Genomic_DNA"/>
</dbReference>
<dbReference type="Pfam" id="PF13279">
    <property type="entry name" value="4HBT_2"/>
    <property type="match status" value="1"/>
</dbReference>
<keyword evidence="2" id="KW-0378">Hydrolase</keyword>
<proteinExistence type="inferred from homology"/>
<dbReference type="Proteomes" id="UP000012046">
    <property type="component" value="Unassembled WGS sequence"/>
</dbReference>
<dbReference type="GO" id="GO:0047617">
    <property type="term" value="F:fatty acyl-CoA hydrolase activity"/>
    <property type="evidence" value="ECO:0007669"/>
    <property type="project" value="TreeGrafter"/>
</dbReference>
<dbReference type="RefSeq" id="WP_008950998.1">
    <property type="nucleotide sequence ID" value="NZ_AHTH01000038.1"/>
</dbReference>
<dbReference type="InterPro" id="IPR029069">
    <property type="entry name" value="HotDog_dom_sf"/>
</dbReference>
<comment type="caution">
    <text evidence="3">The sequence shown here is derived from an EMBL/GenBank/DDBJ whole genome shotgun (WGS) entry which is preliminary data.</text>
</comment>
<dbReference type="PIRSF" id="PIRSF003230">
    <property type="entry name" value="YbgC"/>
    <property type="match status" value="1"/>
</dbReference>
<organism evidence="3 4">
    <name type="scientific">Alishewanella jeotgali KCTC 22429</name>
    <dbReference type="NCBI Taxonomy" id="1129374"/>
    <lineage>
        <taxon>Bacteria</taxon>
        <taxon>Pseudomonadati</taxon>
        <taxon>Pseudomonadota</taxon>
        <taxon>Gammaproteobacteria</taxon>
        <taxon>Alteromonadales</taxon>
        <taxon>Alteromonadaceae</taxon>
        <taxon>Alishewanella</taxon>
    </lineage>
</organism>
<evidence type="ECO:0000313" key="4">
    <source>
        <dbReference type="Proteomes" id="UP000012046"/>
    </source>
</evidence>
<comment type="similarity">
    <text evidence="1">Belongs to the 4-hydroxybenzoyl-CoA thioesterase family.</text>
</comment>
<accession>H3ZG01</accession>
<dbReference type="STRING" id="1129374.AJE_11489"/>
<protein>
    <submittedName>
        <fullName evidence="3">Thioesterase superfamily protein</fullName>
    </submittedName>
</protein>
<sequence length="128" mass="14785">MHKTEFKVRDYECDMQGIVNNAVYFNYLEHARHEFLASRQIDFAALAKAEVNLVVVRAELDYKASLTSGDQFYITTQYQPVSRLRFGFKQQVWRSRDQKLMLDAFITGTAVNASGKPFLPSELQLLLD</sequence>
<dbReference type="eggNOG" id="COG0824">
    <property type="taxonomic scope" value="Bacteria"/>
</dbReference>
<dbReference type="Gene3D" id="3.10.129.10">
    <property type="entry name" value="Hotdog Thioesterase"/>
    <property type="match status" value="1"/>
</dbReference>
<dbReference type="PANTHER" id="PTHR31793:SF27">
    <property type="entry name" value="NOVEL THIOESTERASE SUPERFAMILY DOMAIN AND SAPOSIN A-TYPE DOMAIN CONTAINING PROTEIN (0610012H03RIK)"/>
    <property type="match status" value="1"/>
</dbReference>
<evidence type="ECO:0000313" key="3">
    <source>
        <dbReference type="EMBL" id="EHR40509.1"/>
    </source>
</evidence>